<evidence type="ECO:0000313" key="2">
    <source>
        <dbReference type="EMBL" id="GBP41051.1"/>
    </source>
</evidence>
<evidence type="ECO:0000256" key="1">
    <source>
        <dbReference type="SAM" id="MobiDB-lite"/>
    </source>
</evidence>
<sequence>MIPAVRALKGAQRSRYKRGRGKFAEAATTEFTSSEHPPRSFTGGRRTLAHINPFLSSIPLTHPVLPVD</sequence>
<gene>
    <name evidence="2" type="ORF">EVAR_32872_1</name>
</gene>
<protein>
    <submittedName>
        <fullName evidence="2">Uncharacterized protein</fullName>
    </submittedName>
</protein>
<comment type="caution">
    <text evidence="2">The sequence shown here is derived from an EMBL/GenBank/DDBJ whole genome shotgun (WGS) entry which is preliminary data.</text>
</comment>
<reference evidence="2 3" key="1">
    <citation type="journal article" date="2019" name="Commun. Biol.">
        <title>The bagworm genome reveals a unique fibroin gene that provides high tensile strength.</title>
        <authorList>
            <person name="Kono N."/>
            <person name="Nakamura H."/>
            <person name="Ohtoshi R."/>
            <person name="Tomita M."/>
            <person name="Numata K."/>
            <person name="Arakawa K."/>
        </authorList>
    </citation>
    <scope>NUCLEOTIDE SEQUENCE [LARGE SCALE GENOMIC DNA]</scope>
</reference>
<dbReference type="Proteomes" id="UP000299102">
    <property type="component" value="Unassembled WGS sequence"/>
</dbReference>
<evidence type="ECO:0000313" key="3">
    <source>
        <dbReference type="Proteomes" id="UP000299102"/>
    </source>
</evidence>
<feature type="compositionally biased region" description="Basic residues" evidence="1">
    <location>
        <begin position="12"/>
        <end position="21"/>
    </location>
</feature>
<organism evidence="2 3">
    <name type="scientific">Eumeta variegata</name>
    <name type="common">Bagworm moth</name>
    <name type="synonym">Eumeta japonica</name>
    <dbReference type="NCBI Taxonomy" id="151549"/>
    <lineage>
        <taxon>Eukaryota</taxon>
        <taxon>Metazoa</taxon>
        <taxon>Ecdysozoa</taxon>
        <taxon>Arthropoda</taxon>
        <taxon>Hexapoda</taxon>
        <taxon>Insecta</taxon>
        <taxon>Pterygota</taxon>
        <taxon>Neoptera</taxon>
        <taxon>Endopterygota</taxon>
        <taxon>Lepidoptera</taxon>
        <taxon>Glossata</taxon>
        <taxon>Ditrysia</taxon>
        <taxon>Tineoidea</taxon>
        <taxon>Psychidae</taxon>
        <taxon>Oiketicinae</taxon>
        <taxon>Eumeta</taxon>
    </lineage>
</organism>
<name>A0A4C1VQW4_EUMVA</name>
<dbReference type="EMBL" id="BGZK01000392">
    <property type="protein sequence ID" value="GBP41051.1"/>
    <property type="molecule type" value="Genomic_DNA"/>
</dbReference>
<accession>A0A4C1VQW4</accession>
<keyword evidence="3" id="KW-1185">Reference proteome</keyword>
<dbReference type="AlphaFoldDB" id="A0A4C1VQW4"/>
<feature type="region of interest" description="Disordered" evidence="1">
    <location>
        <begin position="1"/>
        <end position="45"/>
    </location>
</feature>
<proteinExistence type="predicted"/>